<keyword evidence="3" id="KW-0378">Hydrolase</keyword>
<dbReference type="InterPro" id="IPR001279">
    <property type="entry name" value="Metallo-B-lactamas"/>
</dbReference>
<dbReference type="GO" id="GO:0017001">
    <property type="term" value="P:antibiotic catabolic process"/>
    <property type="evidence" value="ECO:0007669"/>
    <property type="project" value="UniProtKB-ARBA"/>
</dbReference>
<evidence type="ECO:0000259" key="2">
    <source>
        <dbReference type="SMART" id="SM00849"/>
    </source>
</evidence>
<comment type="caution">
    <text evidence="3">The sequence shown here is derived from an EMBL/GenBank/DDBJ whole genome shotgun (WGS) entry which is preliminary data.</text>
</comment>
<dbReference type="InterPro" id="IPR050855">
    <property type="entry name" value="NDM-1-like"/>
</dbReference>
<comment type="similarity">
    <text evidence="1">Belongs to the metallo-beta-lactamase superfamily. Class-B beta-lactamase family.</text>
</comment>
<feature type="domain" description="Metallo-beta-lactamase" evidence="2">
    <location>
        <begin position="22"/>
        <end position="203"/>
    </location>
</feature>
<gene>
    <name evidence="3" type="ORF">ENT73_00060</name>
</gene>
<dbReference type="PANTHER" id="PTHR42951">
    <property type="entry name" value="METALLO-BETA-LACTAMASE DOMAIN-CONTAINING"/>
    <property type="match status" value="1"/>
</dbReference>
<dbReference type="InterPro" id="IPR036866">
    <property type="entry name" value="RibonucZ/Hydroxyglut_hydro"/>
</dbReference>
<dbReference type="PANTHER" id="PTHR42951:SF4">
    <property type="entry name" value="ACYL-COENZYME A THIOESTERASE MBLAC2"/>
    <property type="match status" value="1"/>
</dbReference>
<dbReference type="SUPFAM" id="SSF56281">
    <property type="entry name" value="Metallo-hydrolase/oxidoreductase"/>
    <property type="match status" value="1"/>
</dbReference>
<proteinExistence type="inferred from homology"/>
<dbReference type="AlphaFoldDB" id="A0A832GLB8"/>
<evidence type="ECO:0000313" key="3">
    <source>
        <dbReference type="EMBL" id="HGV54465.1"/>
    </source>
</evidence>
<evidence type="ECO:0000256" key="1">
    <source>
        <dbReference type="ARBA" id="ARBA00005250"/>
    </source>
</evidence>
<name>A0A832GLB8_9BACT</name>
<dbReference type="Pfam" id="PF00753">
    <property type="entry name" value="Lactamase_B"/>
    <property type="match status" value="1"/>
</dbReference>
<organism evidence="3">
    <name type="scientific">Caldimicrobium thiodismutans</name>
    <dbReference type="NCBI Taxonomy" id="1653476"/>
    <lineage>
        <taxon>Bacteria</taxon>
        <taxon>Pseudomonadati</taxon>
        <taxon>Thermodesulfobacteriota</taxon>
        <taxon>Thermodesulfobacteria</taxon>
        <taxon>Thermodesulfobacteriales</taxon>
        <taxon>Thermodesulfobacteriaceae</taxon>
        <taxon>Caldimicrobium</taxon>
    </lineage>
</organism>
<dbReference type="SMART" id="SM00849">
    <property type="entry name" value="Lactamase_B"/>
    <property type="match status" value="1"/>
</dbReference>
<reference evidence="3" key="1">
    <citation type="journal article" date="2020" name="mSystems">
        <title>Genome- and Community-Level Interaction Insights into Carbon Utilization and Element Cycling Functions of Hydrothermarchaeota in Hydrothermal Sediment.</title>
        <authorList>
            <person name="Zhou Z."/>
            <person name="Liu Y."/>
            <person name="Xu W."/>
            <person name="Pan J."/>
            <person name="Luo Z.H."/>
            <person name="Li M."/>
        </authorList>
    </citation>
    <scope>NUCLEOTIDE SEQUENCE [LARGE SCALE GENOMIC DNA]</scope>
    <source>
        <strain evidence="3">SpSt-605</strain>
    </source>
</reference>
<accession>A0A832GLB8</accession>
<dbReference type="GO" id="GO:0016787">
    <property type="term" value="F:hydrolase activity"/>
    <property type="evidence" value="ECO:0007669"/>
    <property type="project" value="UniProtKB-KW"/>
</dbReference>
<dbReference type="CDD" id="cd06262">
    <property type="entry name" value="metallo-hydrolase-like_MBL-fold"/>
    <property type="match status" value="1"/>
</dbReference>
<sequence>MGKAGWIKLLENVYQIKPGPNSSHCYLITAEKTLLVDTGTISDFPQLEKYLMEIGVAPSEIDLIINTHEHFDHFGGNIYFQSYSRVLIGAHRLSAVKMIFGDDEVTMCRANDTPVSGYKVHLWLNNTDIIDLGTNTLKVIHTPGHTSGSICLYEPKKKILFSGDTFFALGTISNISKSGSLAEYFNSLRRLKTFKVEIVLPGHGKISTDVEKDLSLAINRVISQFPEAKNVLDWVMSQYEL</sequence>
<protein>
    <submittedName>
        <fullName evidence="3">MBL fold metallo-hydrolase</fullName>
    </submittedName>
</protein>
<dbReference type="EMBL" id="DSZU01000002">
    <property type="protein sequence ID" value="HGV54465.1"/>
    <property type="molecule type" value="Genomic_DNA"/>
</dbReference>
<dbReference type="Gene3D" id="3.60.15.10">
    <property type="entry name" value="Ribonuclease Z/Hydroxyacylglutathione hydrolase-like"/>
    <property type="match status" value="1"/>
</dbReference>